<dbReference type="CDD" id="cd00293">
    <property type="entry name" value="USP-like"/>
    <property type="match status" value="1"/>
</dbReference>
<dbReference type="EMBL" id="FQYU01000004">
    <property type="protein sequence ID" value="SHJ35416.1"/>
    <property type="molecule type" value="Genomic_DNA"/>
</dbReference>
<feature type="domain" description="UspA" evidence="2">
    <location>
        <begin position="178"/>
        <end position="276"/>
    </location>
</feature>
<dbReference type="Pfam" id="PF00582">
    <property type="entry name" value="Usp"/>
    <property type="match status" value="2"/>
</dbReference>
<dbReference type="Gene3D" id="3.40.50.12370">
    <property type="match status" value="1"/>
</dbReference>
<proteinExistence type="inferred from homology"/>
<comment type="similarity">
    <text evidence="1">Belongs to the universal stress protein A family.</text>
</comment>
<protein>
    <submittedName>
        <fullName evidence="3">Nucleotide-binding universal stress protein, UspA family</fullName>
    </submittedName>
</protein>
<dbReference type="STRING" id="192903.SAMN04488513_10439"/>
<sequence length="278" mass="31521">MKYLLIPTDFSANSWNALEYAVRFFKNESCTFYILHVGDLNESAVIGNSFALPREKTSPSINEKLNTVFESIKKGPVNKDHHFIALQEYGNFIDIMRKTVKDKHIDLIVMGTKGASGLKASVVGSNTGDVITKVLCNVLVIPENAPSIIPNKISFPTDYNLFYTHSILEGLNEILHISKADLHVLNVAQEEREPTAAQKRNKTYLQDYLSETFPESHSFHNISHRHIRTGILHFAAENKIDMLAMVAKNLNFLQQLLFDTTIEKVSFHTQIPLWVLHE</sequence>
<dbReference type="InterPro" id="IPR006015">
    <property type="entry name" value="Universal_stress_UspA"/>
</dbReference>
<reference evidence="4" key="1">
    <citation type="submission" date="2016-11" db="EMBL/GenBank/DDBJ databases">
        <authorList>
            <person name="Varghese N."/>
            <person name="Submissions S."/>
        </authorList>
    </citation>
    <scope>NUCLEOTIDE SEQUENCE [LARGE SCALE GENOMIC DNA]</scope>
    <source>
        <strain evidence="4">DSM 19858</strain>
    </source>
</reference>
<dbReference type="PANTHER" id="PTHR46268:SF6">
    <property type="entry name" value="UNIVERSAL STRESS PROTEIN UP12"/>
    <property type="match status" value="1"/>
</dbReference>
<dbReference type="AlphaFoldDB" id="A0A1M6ILP9"/>
<accession>A0A1M6ILP9</accession>
<keyword evidence="4" id="KW-1185">Reference proteome</keyword>
<organism evidence="3 4">
    <name type="scientific">Pseudozobellia thermophila</name>
    <dbReference type="NCBI Taxonomy" id="192903"/>
    <lineage>
        <taxon>Bacteria</taxon>
        <taxon>Pseudomonadati</taxon>
        <taxon>Bacteroidota</taxon>
        <taxon>Flavobacteriia</taxon>
        <taxon>Flavobacteriales</taxon>
        <taxon>Flavobacteriaceae</taxon>
        <taxon>Pseudozobellia</taxon>
    </lineage>
</organism>
<gene>
    <name evidence="3" type="ORF">SAMN04488513_10439</name>
</gene>
<dbReference type="RefSeq" id="WP_072994080.1">
    <property type="nucleotide sequence ID" value="NZ_FQYU01000004.1"/>
</dbReference>
<evidence type="ECO:0000313" key="3">
    <source>
        <dbReference type="EMBL" id="SHJ35416.1"/>
    </source>
</evidence>
<evidence type="ECO:0000313" key="4">
    <source>
        <dbReference type="Proteomes" id="UP000184543"/>
    </source>
</evidence>
<dbReference type="PANTHER" id="PTHR46268">
    <property type="entry name" value="STRESS RESPONSE PROTEIN NHAX"/>
    <property type="match status" value="1"/>
</dbReference>
<evidence type="ECO:0000259" key="2">
    <source>
        <dbReference type="Pfam" id="PF00582"/>
    </source>
</evidence>
<dbReference type="OrthoDB" id="9788959at2"/>
<dbReference type="Proteomes" id="UP000184543">
    <property type="component" value="Unassembled WGS sequence"/>
</dbReference>
<dbReference type="PRINTS" id="PR01438">
    <property type="entry name" value="UNVRSLSTRESS"/>
</dbReference>
<evidence type="ECO:0000256" key="1">
    <source>
        <dbReference type="ARBA" id="ARBA00008791"/>
    </source>
</evidence>
<name>A0A1M6ILP9_9FLAO</name>
<dbReference type="InterPro" id="IPR006016">
    <property type="entry name" value="UspA"/>
</dbReference>
<dbReference type="SUPFAM" id="SSF52402">
    <property type="entry name" value="Adenine nucleotide alpha hydrolases-like"/>
    <property type="match status" value="2"/>
</dbReference>
<feature type="domain" description="UspA" evidence="2">
    <location>
        <begin position="4"/>
        <end position="142"/>
    </location>
</feature>